<keyword evidence="4" id="KW-1185">Reference proteome</keyword>
<sequence>MLRAWEVAGASHGDWKLITDYGPLRKRDIGTYPGGYPGEPQICTLPSLSRVPQHMVQNAVYDHTVEWVAYGKQPPTAPKIQMTGTTPPAIARDGLGLALGGIRLAQHEAPLRINSGTNTGPGFCFLDGSSLPLTDAQLATLHPDLASYVDKSVSATRAAIRAGYVPRDVTRDPAWYSDIRELVGTTWPPAAFPPAPARTSRAASCAPSGTASRATRRRRPCTSCWSSPCPTGTSGPTGRHVTRCSGRRSRWSLYWGENDPSGRGASRPDGVRAVVNATGARSLPATR</sequence>
<comment type="caution">
    <text evidence="3">The sequence shown here is derived from an EMBL/GenBank/DDBJ whole genome shotgun (WGS) entry which is preliminary data.</text>
</comment>
<feature type="domain" description="Alpha/beta hydrolase" evidence="2">
    <location>
        <begin position="2"/>
        <end position="168"/>
    </location>
</feature>
<evidence type="ECO:0000313" key="4">
    <source>
        <dbReference type="Proteomes" id="UP000482800"/>
    </source>
</evidence>
<evidence type="ECO:0000313" key="3">
    <source>
        <dbReference type="EMBL" id="GFJ77182.1"/>
    </source>
</evidence>
<evidence type="ECO:0000256" key="1">
    <source>
        <dbReference type="SAM" id="MobiDB-lite"/>
    </source>
</evidence>
<reference evidence="3 4" key="1">
    <citation type="submission" date="2020-03" db="EMBL/GenBank/DDBJ databases">
        <title>Whole genome shotgun sequence of Phytohabitans houttuyneae NBRC 108639.</title>
        <authorList>
            <person name="Komaki H."/>
            <person name="Tamura T."/>
        </authorList>
    </citation>
    <scope>NUCLEOTIDE SEQUENCE [LARGE SCALE GENOMIC DNA]</scope>
    <source>
        <strain evidence="3 4">NBRC 108639</strain>
    </source>
</reference>
<name>A0A6V8JWY6_9ACTN</name>
<evidence type="ECO:0000259" key="2">
    <source>
        <dbReference type="Pfam" id="PF20091"/>
    </source>
</evidence>
<protein>
    <recommendedName>
        <fullName evidence="2">Alpha/beta hydrolase domain-containing protein</fullName>
    </recommendedName>
</protein>
<organism evidence="3 4">
    <name type="scientific">Phytohabitans houttuyneae</name>
    <dbReference type="NCBI Taxonomy" id="1076126"/>
    <lineage>
        <taxon>Bacteria</taxon>
        <taxon>Bacillati</taxon>
        <taxon>Actinomycetota</taxon>
        <taxon>Actinomycetes</taxon>
        <taxon>Micromonosporales</taxon>
        <taxon>Micromonosporaceae</taxon>
    </lineage>
</organism>
<dbReference type="InterPro" id="IPR045394">
    <property type="entry name" value="Abhydrolase_dom"/>
</dbReference>
<gene>
    <name evidence="3" type="ORF">Phou_013620</name>
</gene>
<proteinExistence type="predicted"/>
<feature type="region of interest" description="Disordered" evidence="1">
    <location>
        <begin position="256"/>
        <end position="287"/>
    </location>
</feature>
<dbReference type="Pfam" id="PF20091">
    <property type="entry name" value="Abhydrolase_10"/>
    <property type="match status" value="1"/>
</dbReference>
<dbReference type="Proteomes" id="UP000482800">
    <property type="component" value="Unassembled WGS sequence"/>
</dbReference>
<dbReference type="AlphaFoldDB" id="A0A6V8JWY6"/>
<accession>A0A6V8JWY6</accession>
<reference evidence="3 4" key="2">
    <citation type="submission" date="2020-03" db="EMBL/GenBank/DDBJ databases">
        <authorList>
            <person name="Ichikawa N."/>
            <person name="Kimura A."/>
            <person name="Kitahashi Y."/>
            <person name="Uohara A."/>
        </authorList>
    </citation>
    <scope>NUCLEOTIDE SEQUENCE [LARGE SCALE GENOMIC DNA]</scope>
    <source>
        <strain evidence="3 4">NBRC 108639</strain>
    </source>
</reference>
<dbReference type="EMBL" id="BLPF01000001">
    <property type="protein sequence ID" value="GFJ77182.1"/>
    <property type="molecule type" value="Genomic_DNA"/>
</dbReference>